<comment type="cofactor">
    <cofactor evidence="1">
        <name>heme</name>
        <dbReference type="ChEBI" id="CHEBI:30413"/>
    </cofactor>
</comment>
<dbReference type="Proteomes" id="UP000045706">
    <property type="component" value="Unassembled WGS sequence"/>
</dbReference>
<evidence type="ECO:0000256" key="5">
    <source>
        <dbReference type="ARBA" id="ARBA00022723"/>
    </source>
</evidence>
<gene>
    <name evidence="13" type="ORF">BN1723_015637</name>
</gene>
<evidence type="ECO:0000256" key="9">
    <source>
        <dbReference type="ARBA" id="ARBA00023033"/>
    </source>
</evidence>
<keyword evidence="8" id="KW-0408">Iron</keyword>
<evidence type="ECO:0000256" key="8">
    <source>
        <dbReference type="ARBA" id="ARBA00023004"/>
    </source>
</evidence>
<dbReference type="GO" id="GO:0016705">
    <property type="term" value="F:oxidoreductase activity, acting on paired donors, with incorporation or reduction of molecular oxygen"/>
    <property type="evidence" value="ECO:0007669"/>
    <property type="project" value="InterPro"/>
</dbReference>
<keyword evidence="6 11" id="KW-1133">Transmembrane helix</keyword>
<evidence type="ECO:0000256" key="2">
    <source>
        <dbReference type="ARBA" id="ARBA00004167"/>
    </source>
</evidence>
<dbReference type="GO" id="GO:0004497">
    <property type="term" value="F:monooxygenase activity"/>
    <property type="evidence" value="ECO:0007669"/>
    <property type="project" value="UniProtKB-KW"/>
</dbReference>
<comment type="similarity">
    <text evidence="3">Belongs to the cytochrome P450 family.</text>
</comment>
<evidence type="ECO:0000313" key="13">
    <source>
        <dbReference type="EMBL" id="CRK39979.1"/>
    </source>
</evidence>
<feature type="transmembrane region" description="Helical" evidence="11">
    <location>
        <begin position="12"/>
        <end position="31"/>
    </location>
</feature>
<keyword evidence="7" id="KW-0560">Oxidoreductase</keyword>
<name>A0A0G4N0V3_VERLO</name>
<protein>
    <recommendedName>
        <fullName evidence="12">Sey1/RHD3-like three-helix bundle domain-containing protein</fullName>
    </recommendedName>
</protein>
<dbReference type="AlphaFoldDB" id="A0A0G4N0V3"/>
<evidence type="ECO:0000256" key="3">
    <source>
        <dbReference type="ARBA" id="ARBA00010617"/>
    </source>
</evidence>
<comment type="subcellular location">
    <subcellularLocation>
        <location evidence="2">Membrane</location>
        <topology evidence="2">Single-pass membrane protein</topology>
    </subcellularLocation>
</comment>
<dbReference type="GO" id="GO:0005506">
    <property type="term" value="F:iron ion binding"/>
    <property type="evidence" value="ECO:0007669"/>
    <property type="project" value="InterPro"/>
</dbReference>
<evidence type="ECO:0000259" key="12">
    <source>
        <dbReference type="Pfam" id="PF20428"/>
    </source>
</evidence>
<feature type="transmembrane region" description="Helical" evidence="11">
    <location>
        <begin position="282"/>
        <end position="300"/>
    </location>
</feature>
<dbReference type="GO" id="GO:0016020">
    <property type="term" value="C:membrane"/>
    <property type="evidence" value="ECO:0007669"/>
    <property type="project" value="UniProtKB-SubCell"/>
</dbReference>
<evidence type="ECO:0000313" key="14">
    <source>
        <dbReference type="Proteomes" id="UP000045706"/>
    </source>
</evidence>
<dbReference type="PANTHER" id="PTHR24287">
    <property type="entry name" value="P450, PUTATIVE (EUROFUNG)-RELATED"/>
    <property type="match status" value="1"/>
</dbReference>
<proteinExistence type="inferred from homology"/>
<feature type="transmembrane region" description="Helical" evidence="11">
    <location>
        <begin position="258"/>
        <end position="276"/>
    </location>
</feature>
<keyword evidence="5" id="KW-0479">Metal-binding</keyword>
<evidence type="ECO:0000256" key="10">
    <source>
        <dbReference type="ARBA" id="ARBA00023136"/>
    </source>
</evidence>
<keyword evidence="9" id="KW-0503">Monooxygenase</keyword>
<reference evidence="14" key="1">
    <citation type="submission" date="2015-05" db="EMBL/GenBank/DDBJ databases">
        <authorList>
            <person name="Fogelqvist Johan"/>
        </authorList>
    </citation>
    <scope>NUCLEOTIDE SEQUENCE [LARGE SCALE GENOMIC DNA]</scope>
</reference>
<dbReference type="GO" id="GO:0020037">
    <property type="term" value="F:heme binding"/>
    <property type="evidence" value="ECO:0007669"/>
    <property type="project" value="InterPro"/>
</dbReference>
<evidence type="ECO:0000256" key="7">
    <source>
        <dbReference type="ARBA" id="ARBA00023002"/>
    </source>
</evidence>
<dbReference type="InterPro" id="IPR047146">
    <property type="entry name" value="Cyt_P450_E_CYP52_fungi"/>
</dbReference>
<dbReference type="Gene3D" id="1.10.630.10">
    <property type="entry name" value="Cytochrome P450"/>
    <property type="match status" value="1"/>
</dbReference>
<dbReference type="EMBL" id="CVQI01031919">
    <property type="protein sequence ID" value="CRK39979.1"/>
    <property type="molecule type" value="Genomic_DNA"/>
</dbReference>
<evidence type="ECO:0000256" key="1">
    <source>
        <dbReference type="ARBA" id="ARBA00001971"/>
    </source>
</evidence>
<dbReference type="Pfam" id="PF20428">
    <property type="entry name" value="Sey1_3HB"/>
    <property type="match status" value="1"/>
</dbReference>
<dbReference type="SUPFAM" id="SSF48264">
    <property type="entry name" value="Cytochrome P450"/>
    <property type="match status" value="1"/>
</dbReference>
<sequence length="371" mass="41570">MSFLEQVLSHPSFVLLGFLALATLVVAGFGIRTELCVRRLGGVRAPIIASNPVTALSVFVKLGRAQAKHKLPELFTSLCNSATPGKARCIEITFFGRHRFILTNEPEHIKTILTSKFVDFGKGPVFHEGWAPFLGDSIFTTDGKVWQDNRSLIRPMFVRDRVRDLAIFEHWTDKMVSKLPASGMTVDVMDLFYRMTLDVTTDFLLGTSVNSLDNHKHHFAEAFNEVQRMQMIYTILSAYNTHVDLSAKRSAIGGVAQVPLYFYALLLALGWNEIWAVVRNPFLFIFLIMLAGGTYVAYTMNMLGPMMQMANAAATQGVDIGKQKLRDFIVNSDMARQALNVPERDSDSVLLDRLDSKGKKQRAEAEEVEEI</sequence>
<keyword evidence="10 11" id="KW-0472">Membrane</keyword>
<accession>A0A0G4N0V3</accession>
<dbReference type="InterPro" id="IPR036396">
    <property type="entry name" value="Cyt_P450_sf"/>
</dbReference>
<dbReference type="PANTHER" id="PTHR24287:SF5">
    <property type="entry name" value="P450, PUTATIVE (EUROFUNG)-RELATED"/>
    <property type="match status" value="1"/>
</dbReference>
<evidence type="ECO:0000256" key="4">
    <source>
        <dbReference type="ARBA" id="ARBA00022692"/>
    </source>
</evidence>
<evidence type="ECO:0000256" key="11">
    <source>
        <dbReference type="SAM" id="Phobius"/>
    </source>
</evidence>
<organism evidence="13 14">
    <name type="scientific">Verticillium longisporum</name>
    <name type="common">Verticillium dahliae var. longisporum</name>
    <dbReference type="NCBI Taxonomy" id="100787"/>
    <lineage>
        <taxon>Eukaryota</taxon>
        <taxon>Fungi</taxon>
        <taxon>Dikarya</taxon>
        <taxon>Ascomycota</taxon>
        <taxon>Pezizomycotina</taxon>
        <taxon>Sordariomycetes</taxon>
        <taxon>Hypocreomycetidae</taxon>
        <taxon>Glomerellales</taxon>
        <taxon>Plectosphaerellaceae</taxon>
        <taxon>Verticillium</taxon>
    </lineage>
</organism>
<keyword evidence="4 11" id="KW-0812">Transmembrane</keyword>
<evidence type="ECO:0000256" key="6">
    <source>
        <dbReference type="ARBA" id="ARBA00022989"/>
    </source>
</evidence>
<dbReference type="InterPro" id="IPR046758">
    <property type="entry name" value="Sey1/RHD3-like_3HB"/>
</dbReference>
<feature type="domain" description="Sey1/RHD3-like three-helix bundle" evidence="12">
    <location>
        <begin position="211"/>
        <end position="316"/>
    </location>
</feature>